<evidence type="ECO:0000259" key="2">
    <source>
        <dbReference type="Pfam" id="PF13460"/>
    </source>
</evidence>
<protein>
    <recommendedName>
        <fullName evidence="2">NAD(P)-binding domain-containing protein</fullName>
    </recommendedName>
</protein>
<keyword evidence="4" id="KW-1185">Reference proteome</keyword>
<dbReference type="Proteomes" id="UP000007431">
    <property type="component" value="Unassembled WGS sequence"/>
</dbReference>
<dbReference type="SUPFAM" id="SSF51735">
    <property type="entry name" value="NAD(P)-binding Rossmann-fold domains"/>
    <property type="match status" value="1"/>
</dbReference>
<dbReference type="eggNOG" id="ENOG502SRHI">
    <property type="taxonomic scope" value="Eukaryota"/>
</dbReference>
<gene>
    <name evidence="3" type="ORF">SCHCODRAFT_51584</name>
</gene>
<dbReference type="GO" id="GO:0042602">
    <property type="term" value="F:riboflavin reductase (NADPH) activity"/>
    <property type="evidence" value="ECO:0007669"/>
    <property type="project" value="TreeGrafter"/>
</dbReference>
<feature type="domain" description="NAD(P)-binding" evidence="2">
    <location>
        <begin position="8"/>
        <end position="209"/>
    </location>
</feature>
<dbReference type="KEGG" id="scm:SCHCO_02608585"/>
<evidence type="ECO:0000313" key="4">
    <source>
        <dbReference type="Proteomes" id="UP000007431"/>
    </source>
</evidence>
<comment type="similarity">
    <text evidence="1">Belongs to the avfA family.</text>
</comment>
<dbReference type="HOGENOM" id="CLU_025711_4_3_1"/>
<accession>D8PUG8</accession>
<dbReference type="InParanoid" id="D8PUG8"/>
<dbReference type="OMA" id="RRDWANW"/>
<dbReference type="PANTHER" id="PTHR43355:SF2">
    <property type="entry name" value="FLAVIN REDUCTASE (NADPH)"/>
    <property type="match status" value="1"/>
</dbReference>
<dbReference type="GO" id="GO:0004074">
    <property type="term" value="F:biliverdin reductase [NAD(P)H] activity"/>
    <property type="evidence" value="ECO:0007669"/>
    <property type="project" value="TreeGrafter"/>
</dbReference>
<dbReference type="Pfam" id="PF13460">
    <property type="entry name" value="NAD_binding_10"/>
    <property type="match status" value="1"/>
</dbReference>
<evidence type="ECO:0000313" key="3">
    <source>
        <dbReference type="EMBL" id="EFJ00718.1"/>
    </source>
</evidence>
<dbReference type="PANTHER" id="PTHR43355">
    <property type="entry name" value="FLAVIN REDUCTASE (NADPH)"/>
    <property type="match status" value="1"/>
</dbReference>
<proteinExistence type="inferred from homology"/>
<dbReference type="GeneID" id="9587194"/>
<reference evidence="3 4" key="1">
    <citation type="journal article" date="2010" name="Nat. Biotechnol.">
        <title>Genome sequence of the model mushroom Schizophyllum commune.</title>
        <authorList>
            <person name="Ohm R.A."/>
            <person name="de Jong J.F."/>
            <person name="Lugones L.G."/>
            <person name="Aerts A."/>
            <person name="Kothe E."/>
            <person name="Stajich J.E."/>
            <person name="de Vries R.P."/>
            <person name="Record E."/>
            <person name="Levasseur A."/>
            <person name="Baker S.E."/>
            <person name="Bartholomew K.A."/>
            <person name="Coutinho P.M."/>
            <person name="Erdmann S."/>
            <person name="Fowler T.J."/>
            <person name="Gathman A.C."/>
            <person name="Lombard V."/>
            <person name="Henrissat B."/>
            <person name="Knabe N."/>
            <person name="Kuees U."/>
            <person name="Lilly W.W."/>
            <person name="Lindquist E."/>
            <person name="Lucas S."/>
            <person name="Magnuson J.K."/>
            <person name="Piumi F."/>
            <person name="Raudaskoski M."/>
            <person name="Salamov A."/>
            <person name="Schmutz J."/>
            <person name="Schwarze F.W.M.R."/>
            <person name="vanKuyk P.A."/>
            <person name="Horton J.S."/>
            <person name="Grigoriev I.V."/>
            <person name="Woesten H.A.B."/>
        </authorList>
    </citation>
    <scope>NUCLEOTIDE SEQUENCE [LARGE SCALE GENOMIC DNA]</scope>
    <source>
        <strain evidence="4">H4-8 / FGSC 9210</strain>
    </source>
</reference>
<dbReference type="Gene3D" id="3.40.50.720">
    <property type="entry name" value="NAD(P)-binding Rossmann-like Domain"/>
    <property type="match status" value="1"/>
</dbReference>
<evidence type="ECO:0000256" key="1">
    <source>
        <dbReference type="ARBA" id="ARBA00038376"/>
    </source>
</evidence>
<dbReference type="VEuPathDB" id="FungiDB:SCHCODRAFT_02608585"/>
<dbReference type="STRING" id="578458.D8PUG8"/>
<name>D8PUG8_SCHCM</name>
<dbReference type="OrthoDB" id="10254221at2759"/>
<dbReference type="InterPro" id="IPR036291">
    <property type="entry name" value="NAD(P)-bd_dom_sf"/>
</dbReference>
<dbReference type="InterPro" id="IPR051606">
    <property type="entry name" value="Polyketide_Oxido-like"/>
</dbReference>
<dbReference type="InterPro" id="IPR016040">
    <property type="entry name" value="NAD(P)-bd_dom"/>
</dbReference>
<dbReference type="RefSeq" id="XP_003035620.1">
    <property type="nucleotide sequence ID" value="XM_003035574.1"/>
</dbReference>
<organism evidence="4">
    <name type="scientific">Schizophyllum commune (strain H4-8 / FGSC 9210)</name>
    <name type="common">Split gill fungus</name>
    <dbReference type="NCBI Taxonomy" id="578458"/>
    <lineage>
        <taxon>Eukaryota</taxon>
        <taxon>Fungi</taxon>
        <taxon>Dikarya</taxon>
        <taxon>Basidiomycota</taxon>
        <taxon>Agaricomycotina</taxon>
        <taxon>Agaricomycetes</taxon>
        <taxon>Agaricomycetidae</taxon>
        <taxon>Agaricales</taxon>
        <taxon>Schizophyllaceae</taxon>
        <taxon>Schizophyllum</taxon>
    </lineage>
</organism>
<dbReference type="EMBL" id="GL377303">
    <property type="protein sequence ID" value="EFJ00718.1"/>
    <property type="molecule type" value="Genomic_DNA"/>
</dbReference>
<sequence length="222" mass="24740">MTRLLILGSTGPSGLELVRTALNDIPDVQLVLYVRSPQKLPEEIKSNPAVTVVEGTLEDTAALERALEGVDAILSALGATGPSHPKNTPIAKFYSRLMKLMRERGIKRFLVLATPSAPDPENDRFSFGYKAMVLSIYLLINPAYKECHTLGEMLRGPEGKDIEWTMVRVPYLSHEDRTDTVAGYVGDRRLGLKLSRKGFAQFMVDELKNRQWVRKMPVVSNA</sequence>
<dbReference type="AlphaFoldDB" id="D8PUG8"/>